<evidence type="ECO:0008006" key="4">
    <source>
        <dbReference type="Google" id="ProtNLM"/>
    </source>
</evidence>
<evidence type="ECO:0000313" key="2">
    <source>
        <dbReference type="EMBL" id="BDZ45190.1"/>
    </source>
</evidence>
<feature type="transmembrane region" description="Helical" evidence="1">
    <location>
        <begin position="83"/>
        <end position="103"/>
    </location>
</feature>
<evidence type="ECO:0000256" key="1">
    <source>
        <dbReference type="SAM" id="Phobius"/>
    </source>
</evidence>
<dbReference type="InterPro" id="IPR021517">
    <property type="entry name" value="DUF3180"/>
</dbReference>
<dbReference type="Pfam" id="PF11377">
    <property type="entry name" value="DUF3180"/>
    <property type="match status" value="1"/>
</dbReference>
<feature type="transmembrane region" description="Helical" evidence="1">
    <location>
        <begin position="46"/>
        <end position="71"/>
    </location>
</feature>
<dbReference type="RefSeq" id="WP_286278580.1">
    <property type="nucleotide sequence ID" value="NZ_AP027731.1"/>
</dbReference>
<organism evidence="2 3">
    <name type="scientific">Naasia aerilata</name>
    <dbReference type="NCBI Taxonomy" id="1162966"/>
    <lineage>
        <taxon>Bacteria</taxon>
        <taxon>Bacillati</taxon>
        <taxon>Actinomycetota</taxon>
        <taxon>Actinomycetes</taxon>
        <taxon>Micrococcales</taxon>
        <taxon>Microbacteriaceae</taxon>
        <taxon>Naasia</taxon>
    </lineage>
</organism>
<keyword evidence="1" id="KW-1133">Transmembrane helix</keyword>
<sequence>MLVPPYSLPVTLVGIGAIVVAVGWPIRQSVHGSSTRRVDPFRAMRILLLAKASTLVGALLGGAAIGVGVYLLSRPVLPPVPSLVATAVSIAAAIILIVCGLLVEHWCRIPPEDDPDKATPPLGLQGE</sequence>
<evidence type="ECO:0000313" key="3">
    <source>
        <dbReference type="Proteomes" id="UP001321498"/>
    </source>
</evidence>
<keyword evidence="3" id="KW-1185">Reference proteome</keyword>
<gene>
    <name evidence="2" type="ORF">GCM10025866_10990</name>
</gene>
<reference evidence="3" key="1">
    <citation type="journal article" date="2019" name="Int. J. Syst. Evol. Microbiol.">
        <title>The Global Catalogue of Microorganisms (GCM) 10K type strain sequencing project: providing services to taxonomists for standard genome sequencing and annotation.</title>
        <authorList>
            <consortium name="The Broad Institute Genomics Platform"/>
            <consortium name="The Broad Institute Genome Sequencing Center for Infectious Disease"/>
            <person name="Wu L."/>
            <person name="Ma J."/>
        </authorList>
    </citation>
    <scope>NUCLEOTIDE SEQUENCE [LARGE SCALE GENOMIC DNA]</scope>
    <source>
        <strain evidence="3">NBRC 108725</strain>
    </source>
</reference>
<accession>A0ABM8GAF6</accession>
<dbReference type="EMBL" id="AP027731">
    <property type="protein sequence ID" value="BDZ45190.1"/>
    <property type="molecule type" value="Genomic_DNA"/>
</dbReference>
<protein>
    <recommendedName>
        <fullName evidence="4">DUF3180 domain-containing protein</fullName>
    </recommendedName>
</protein>
<keyword evidence="1" id="KW-0472">Membrane</keyword>
<dbReference type="Proteomes" id="UP001321498">
    <property type="component" value="Chromosome"/>
</dbReference>
<name>A0ABM8GAF6_9MICO</name>
<proteinExistence type="predicted"/>
<feature type="transmembrane region" description="Helical" evidence="1">
    <location>
        <begin position="6"/>
        <end position="26"/>
    </location>
</feature>
<keyword evidence="1" id="KW-0812">Transmembrane</keyword>